<dbReference type="PANTHER" id="PTHR42883">
    <property type="entry name" value="GLUCOSE-1-PHOSPHATE THYMIDYLTRANSFERASE"/>
    <property type="match status" value="1"/>
</dbReference>
<dbReference type="EMBL" id="JRPQ01000279">
    <property type="protein sequence ID" value="KGI20716.1"/>
    <property type="molecule type" value="Genomic_DNA"/>
</dbReference>
<accession>A0A098YN05</accession>
<organism evidence="2 3">
    <name type="scientific">Hoylesella timonensis S9-PR14</name>
    <dbReference type="NCBI Taxonomy" id="1401062"/>
    <lineage>
        <taxon>Bacteria</taxon>
        <taxon>Pseudomonadati</taxon>
        <taxon>Bacteroidota</taxon>
        <taxon>Bacteroidia</taxon>
        <taxon>Bacteroidales</taxon>
        <taxon>Prevotellaceae</taxon>
        <taxon>Hoylesella</taxon>
    </lineage>
</organism>
<evidence type="ECO:0000313" key="3">
    <source>
        <dbReference type="Proteomes" id="UP000029723"/>
    </source>
</evidence>
<dbReference type="RefSeq" id="WP_036930067.1">
    <property type="nucleotide sequence ID" value="NZ_JRPQ01000279.1"/>
</dbReference>
<dbReference type="InterPro" id="IPR005835">
    <property type="entry name" value="NTP_transferase_dom"/>
</dbReference>
<dbReference type="OrthoDB" id="9784180at2"/>
<gene>
    <name evidence="2" type="ORF">HMPREF9304_14425</name>
</gene>
<dbReference type="PANTHER" id="PTHR42883:SF2">
    <property type="entry name" value="THYMIDYLYLTRANSFERASE"/>
    <property type="match status" value="1"/>
</dbReference>
<dbReference type="InterPro" id="IPR029044">
    <property type="entry name" value="Nucleotide-diphossugar_trans"/>
</dbReference>
<feature type="domain" description="Nucleotidyl transferase" evidence="1">
    <location>
        <begin position="5"/>
        <end position="211"/>
    </location>
</feature>
<dbReference type="SUPFAM" id="SSF53448">
    <property type="entry name" value="Nucleotide-diphospho-sugar transferases"/>
    <property type="match status" value="1"/>
</dbReference>
<dbReference type="Gene3D" id="3.90.550.10">
    <property type="entry name" value="Spore Coat Polysaccharide Biosynthesis Protein SpsA, Chain A"/>
    <property type="match status" value="1"/>
</dbReference>
<protein>
    <submittedName>
        <fullName evidence="2">Nucleoside-diphosphate-sugar pyrophosphorylase</fullName>
    </submittedName>
</protein>
<comment type="caution">
    <text evidence="2">The sequence shown here is derived from an EMBL/GenBank/DDBJ whole genome shotgun (WGS) entry which is preliminary data.</text>
</comment>
<reference evidence="2 3" key="1">
    <citation type="submission" date="2014-07" db="EMBL/GenBank/DDBJ databases">
        <authorList>
            <person name="McCorrison J."/>
            <person name="Sanka R."/>
            <person name="Torralba M."/>
            <person name="Gillis M."/>
            <person name="Haft D.H."/>
            <person name="Methe B."/>
            <person name="Sutton G."/>
            <person name="Nelson K.E."/>
        </authorList>
    </citation>
    <scope>NUCLEOTIDE SEQUENCE [LARGE SCALE GENOMIC DNA]</scope>
    <source>
        <strain evidence="2 3">S9-PR14</strain>
    </source>
</reference>
<name>A0A098YN05_9BACT</name>
<dbReference type="Pfam" id="PF00483">
    <property type="entry name" value="NTP_transferase"/>
    <property type="match status" value="1"/>
</dbReference>
<proteinExistence type="predicted"/>
<evidence type="ECO:0000259" key="1">
    <source>
        <dbReference type="Pfam" id="PF00483"/>
    </source>
</evidence>
<evidence type="ECO:0000313" key="2">
    <source>
        <dbReference type="EMBL" id="KGI20716.1"/>
    </source>
</evidence>
<dbReference type="AlphaFoldDB" id="A0A098YN05"/>
<sequence length="256" mass="29004">MKYAIIAAGQGSRLSSEGVFLPKPLVKVGNECLIDRLLRIFVANHADEIIVICNEEMTNVQTHLRSIQQKGLNGEPIALKIVIRSTPSSMHSLAEMRPLLEDAPFCLTTVDAIFEENTFMTYVQGFKKALQQGVDAYMGVTKFVDDEKPLFVETDESMRVLGFHDEGSVRYKYVSAGIYGLHPHIFDILQRCIQRGEQRMRNFQRALIGEQCTVMAHDMGQVLDIDHLSDVAKAEAFLRKSTSQTKDKYQELDRYI</sequence>
<dbReference type="Proteomes" id="UP000029723">
    <property type="component" value="Unassembled WGS sequence"/>
</dbReference>